<protein>
    <submittedName>
        <fullName evidence="2">Light-repressed protein A</fullName>
    </submittedName>
</protein>
<dbReference type="Pfam" id="PF02482">
    <property type="entry name" value="Ribosomal_S30AE"/>
    <property type="match status" value="1"/>
</dbReference>
<accession>A0A517ZIX0</accession>
<dbReference type="InterPro" id="IPR003489">
    <property type="entry name" value="RHF/RaiA"/>
</dbReference>
<dbReference type="KEGG" id="sdyn:Mal52_08960"/>
<organism evidence="2 3">
    <name type="scientific">Symmachiella dynata</name>
    <dbReference type="NCBI Taxonomy" id="2527995"/>
    <lineage>
        <taxon>Bacteria</taxon>
        <taxon>Pseudomonadati</taxon>
        <taxon>Planctomycetota</taxon>
        <taxon>Planctomycetia</taxon>
        <taxon>Planctomycetales</taxon>
        <taxon>Planctomycetaceae</taxon>
        <taxon>Symmachiella</taxon>
    </lineage>
</organism>
<evidence type="ECO:0000313" key="2">
    <source>
        <dbReference type="EMBL" id="QDU42435.1"/>
    </source>
</evidence>
<evidence type="ECO:0000313" key="3">
    <source>
        <dbReference type="Proteomes" id="UP000319383"/>
    </source>
</evidence>
<dbReference type="InterPro" id="IPR036567">
    <property type="entry name" value="RHF-like"/>
</dbReference>
<name>A0A517ZIX0_9PLAN</name>
<dbReference type="RefSeq" id="WP_145374483.1">
    <property type="nucleotide sequence ID" value="NZ_CAXBED010000001.1"/>
</dbReference>
<feature type="region of interest" description="Disordered" evidence="1">
    <location>
        <begin position="95"/>
        <end position="125"/>
    </location>
</feature>
<dbReference type="AlphaFoldDB" id="A0A517ZIX0"/>
<keyword evidence="3" id="KW-1185">Reference proteome</keyword>
<dbReference type="SUPFAM" id="SSF69754">
    <property type="entry name" value="Ribosome binding protein Y (YfiA homologue)"/>
    <property type="match status" value="1"/>
</dbReference>
<reference evidence="2 3" key="1">
    <citation type="submission" date="2019-02" db="EMBL/GenBank/DDBJ databases">
        <title>Deep-cultivation of Planctomycetes and their phenomic and genomic characterization uncovers novel biology.</title>
        <authorList>
            <person name="Wiegand S."/>
            <person name="Jogler M."/>
            <person name="Boedeker C."/>
            <person name="Pinto D."/>
            <person name="Vollmers J."/>
            <person name="Rivas-Marin E."/>
            <person name="Kohn T."/>
            <person name="Peeters S.H."/>
            <person name="Heuer A."/>
            <person name="Rast P."/>
            <person name="Oberbeckmann S."/>
            <person name="Bunk B."/>
            <person name="Jeske O."/>
            <person name="Meyerdierks A."/>
            <person name="Storesund J.E."/>
            <person name="Kallscheuer N."/>
            <person name="Luecker S."/>
            <person name="Lage O.M."/>
            <person name="Pohl T."/>
            <person name="Merkel B.J."/>
            <person name="Hornburger P."/>
            <person name="Mueller R.-W."/>
            <person name="Bruemmer F."/>
            <person name="Labrenz M."/>
            <person name="Spormann A.M."/>
            <person name="Op den Camp H."/>
            <person name="Overmann J."/>
            <person name="Amann R."/>
            <person name="Jetten M.S.M."/>
            <person name="Mascher T."/>
            <person name="Medema M.H."/>
            <person name="Devos D.P."/>
            <person name="Kaster A.-K."/>
            <person name="Ovreas L."/>
            <person name="Rohde M."/>
            <person name="Galperin M.Y."/>
            <person name="Jogler C."/>
        </authorList>
    </citation>
    <scope>NUCLEOTIDE SEQUENCE [LARGE SCALE GENOMIC DNA]</scope>
    <source>
        <strain evidence="2 3">Mal52</strain>
    </source>
</reference>
<sequence>MSMNFSTDGLPLKVKVQDYVQRKIDSAIGPFEDFVKAVDIRLVDVNGPKGGVDQRCRVAVAMNGKPDIIASANHENAYGAISLAVDRVRRSLERVVGRNKAKRNRNSPLSHQIEDSNPPESTEFE</sequence>
<evidence type="ECO:0000256" key="1">
    <source>
        <dbReference type="SAM" id="MobiDB-lite"/>
    </source>
</evidence>
<dbReference type="Gene3D" id="3.30.160.100">
    <property type="entry name" value="Ribosome hibernation promotion factor-like"/>
    <property type="match status" value="1"/>
</dbReference>
<dbReference type="Proteomes" id="UP000319383">
    <property type="component" value="Chromosome"/>
</dbReference>
<proteinExistence type="predicted"/>
<gene>
    <name evidence="2" type="primary">lrtA</name>
    <name evidence="2" type="ORF">Mal52_08960</name>
</gene>
<dbReference type="OrthoDB" id="121633at2"/>
<dbReference type="EMBL" id="CP036276">
    <property type="protein sequence ID" value="QDU42435.1"/>
    <property type="molecule type" value="Genomic_DNA"/>
</dbReference>